<name>A0A833U1Q4_JUGRE</name>
<reference evidence="1" key="2">
    <citation type="submission" date="2020-03" db="EMBL/GenBank/DDBJ databases">
        <title>Walnut 2.0.</title>
        <authorList>
            <person name="Marrano A."/>
            <person name="Britton M."/>
            <person name="Zimin A.V."/>
            <person name="Zaini P.A."/>
            <person name="Workman R."/>
            <person name="Puiu D."/>
            <person name="Bianco L."/>
            <person name="Allen B.J."/>
            <person name="Troggio M."/>
            <person name="Leslie C.A."/>
            <person name="Timp W."/>
            <person name="Dendekar A."/>
            <person name="Salzberg S.L."/>
            <person name="Neale D.B."/>
        </authorList>
    </citation>
    <scope>NUCLEOTIDE SEQUENCE</scope>
    <source>
        <tissue evidence="1">Leaves</tissue>
    </source>
</reference>
<reference evidence="1" key="1">
    <citation type="submission" date="2015-10" db="EMBL/GenBank/DDBJ databases">
        <authorList>
            <person name="Martinez-Garcia P.J."/>
            <person name="Crepeau M.W."/>
            <person name="Puiu D."/>
            <person name="Gonzalez-Ibeas D."/>
            <person name="Whalen J."/>
            <person name="Stevens K."/>
            <person name="Paul R."/>
            <person name="Butterfield T."/>
            <person name="Britton M."/>
            <person name="Reagan R."/>
            <person name="Chakraborty S."/>
            <person name="Walawage S.L."/>
            <person name="Vasquez-Gross H.A."/>
            <person name="Cardeno C."/>
            <person name="Famula R."/>
            <person name="Pratt K."/>
            <person name="Kuruganti S."/>
            <person name="Aradhya M.K."/>
            <person name="Leslie C.A."/>
            <person name="Dandekar A.M."/>
            <person name="Salzberg S.L."/>
            <person name="Wegrzyn J.L."/>
            <person name="Langley C.H."/>
            <person name="Neale D.B."/>
        </authorList>
    </citation>
    <scope>NUCLEOTIDE SEQUENCE</scope>
    <source>
        <tissue evidence="1">Leaves</tissue>
    </source>
</reference>
<evidence type="ECO:0000313" key="2">
    <source>
        <dbReference type="Proteomes" id="UP000619265"/>
    </source>
</evidence>
<proteinExistence type="predicted"/>
<dbReference type="Gramene" id="Jr11_17710_p2">
    <property type="protein sequence ID" value="cds.Jr11_17710_p2"/>
    <property type="gene ID" value="Jr11_17710"/>
</dbReference>
<dbReference type="AlphaFoldDB" id="A0A833U1Q4"/>
<dbReference type="EMBL" id="LIHL02000011">
    <property type="protein sequence ID" value="KAF5455552.1"/>
    <property type="molecule type" value="Genomic_DNA"/>
</dbReference>
<sequence>MNAITLSDHISDQVIDPSRRLVGSRAGTPKRNVQIYPRRELELAVWVLGHHGLAGGQALVGVVGHGEVGLGTAQLVGGVVLVVMSRTRAIDRYKNLGVGGNGSEVGYVVGLSDEGGFGAQEQADGGRRIVRGNGSKGEIGLARGFNVVARIAIRVADFVFAIELFVGHVCLIGRLGR</sequence>
<organism evidence="1 2">
    <name type="scientific">Juglans regia</name>
    <name type="common">English walnut</name>
    <dbReference type="NCBI Taxonomy" id="51240"/>
    <lineage>
        <taxon>Eukaryota</taxon>
        <taxon>Viridiplantae</taxon>
        <taxon>Streptophyta</taxon>
        <taxon>Embryophyta</taxon>
        <taxon>Tracheophyta</taxon>
        <taxon>Spermatophyta</taxon>
        <taxon>Magnoliopsida</taxon>
        <taxon>eudicotyledons</taxon>
        <taxon>Gunneridae</taxon>
        <taxon>Pentapetalae</taxon>
        <taxon>rosids</taxon>
        <taxon>fabids</taxon>
        <taxon>Fagales</taxon>
        <taxon>Juglandaceae</taxon>
        <taxon>Juglans</taxon>
    </lineage>
</organism>
<dbReference type="Proteomes" id="UP000619265">
    <property type="component" value="Unassembled WGS sequence"/>
</dbReference>
<gene>
    <name evidence="1" type="ORF">F2P56_025114</name>
</gene>
<evidence type="ECO:0000313" key="1">
    <source>
        <dbReference type="EMBL" id="KAF5455552.1"/>
    </source>
</evidence>
<comment type="caution">
    <text evidence="1">The sequence shown here is derived from an EMBL/GenBank/DDBJ whole genome shotgun (WGS) entry which is preliminary data.</text>
</comment>
<protein>
    <submittedName>
        <fullName evidence="1">Uncharacterized protein</fullName>
    </submittedName>
</protein>
<accession>A0A833U1Q4</accession>